<evidence type="ECO:0000313" key="3">
    <source>
        <dbReference type="EMBL" id="GAA3955642.1"/>
    </source>
</evidence>
<dbReference type="EMBL" id="BAABBO010000007">
    <property type="protein sequence ID" value="GAA3955642.1"/>
    <property type="molecule type" value="Genomic_DNA"/>
</dbReference>
<accession>A0ABP7NXU8</accession>
<dbReference type="Pfam" id="PF16537">
    <property type="entry name" value="T2SSB"/>
    <property type="match status" value="1"/>
</dbReference>
<feature type="signal peptide" evidence="1">
    <location>
        <begin position="1"/>
        <end position="32"/>
    </location>
</feature>
<evidence type="ECO:0000259" key="2">
    <source>
        <dbReference type="Pfam" id="PF16537"/>
    </source>
</evidence>
<organism evidence="3 4">
    <name type="scientific">Allohahella marinimesophila</name>
    <dbReference type="NCBI Taxonomy" id="1054972"/>
    <lineage>
        <taxon>Bacteria</taxon>
        <taxon>Pseudomonadati</taxon>
        <taxon>Pseudomonadota</taxon>
        <taxon>Gammaproteobacteria</taxon>
        <taxon>Oceanospirillales</taxon>
        <taxon>Hahellaceae</taxon>
        <taxon>Allohahella</taxon>
    </lineage>
</organism>
<comment type="caution">
    <text evidence="3">The sequence shown here is derived from an EMBL/GenBank/DDBJ whole genome shotgun (WGS) entry which is preliminary data.</text>
</comment>
<proteinExistence type="predicted"/>
<feature type="domain" description="Type II secretion system protein GspB C-terminal" evidence="2">
    <location>
        <begin position="71"/>
        <end position="121"/>
    </location>
</feature>
<dbReference type="RefSeq" id="WP_344804462.1">
    <property type="nucleotide sequence ID" value="NZ_BAABBO010000007.1"/>
</dbReference>
<dbReference type="InterPro" id="IPR032389">
    <property type="entry name" value="GspB_C"/>
</dbReference>
<evidence type="ECO:0000256" key="1">
    <source>
        <dbReference type="SAM" id="SignalP"/>
    </source>
</evidence>
<reference evidence="4" key="1">
    <citation type="journal article" date="2019" name="Int. J. Syst. Evol. Microbiol.">
        <title>The Global Catalogue of Microorganisms (GCM) 10K type strain sequencing project: providing services to taxonomists for standard genome sequencing and annotation.</title>
        <authorList>
            <consortium name="The Broad Institute Genomics Platform"/>
            <consortium name="The Broad Institute Genome Sequencing Center for Infectious Disease"/>
            <person name="Wu L."/>
            <person name="Ma J."/>
        </authorList>
    </citation>
    <scope>NUCLEOTIDE SEQUENCE [LARGE SCALE GENOMIC DNA]</scope>
    <source>
        <strain evidence="4">JCM 17555</strain>
    </source>
</reference>
<feature type="chain" id="PRO_5046649307" description="Type II secretion system protein GspB C-terminal domain-containing protein" evidence="1">
    <location>
        <begin position="33"/>
        <end position="141"/>
    </location>
</feature>
<sequence length="141" mass="15166">MRIKRAFRFRLRTLPSVGVLALGLMCIPISQAAEAPPASKMIEGMEIQDPTRPLNWRAGPRAASSAAVARPKLAINSILISSARRLAIINGRSVAEGDTIEGVKVQRVSADGVRLSWQGQQWTARLSTAGGAVRKPSRTQP</sequence>
<name>A0ABP7NXU8_9GAMM</name>
<protein>
    <recommendedName>
        <fullName evidence="2">Type II secretion system protein GspB C-terminal domain-containing protein</fullName>
    </recommendedName>
</protein>
<evidence type="ECO:0000313" key="4">
    <source>
        <dbReference type="Proteomes" id="UP001501337"/>
    </source>
</evidence>
<dbReference type="Proteomes" id="UP001501337">
    <property type="component" value="Unassembled WGS sequence"/>
</dbReference>
<gene>
    <name evidence="3" type="ORF">GCM10022278_12770</name>
</gene>
<keyword evidence="4" id="KW-1185">Reference proteome</keyword>
<keyword evidence="1" id="KW-0732">Signal</keyword>